<evidence type="ECO:0000313" key="9">
    <source>
        <dbReference type="Proteomes" id="UP001320420"/>
    </source>
</evidence>
<proteinExistence type="predicted"/>
<accession>A0AAN9UM43</accession>
<evidence type="ECO:0000256" key="1">
    <source>
        <dbReference type="ARBA" id="ARBA00004613"/>
    </source>
</evidence>
<dbReference type="Proteomes" id="UP001320420">
    <property type="component" value="Unassembled WGS sequence"/>
</dbReference>
<dbReference type="InterPro" id="IPR032382">
    <property type="entry name" value="AltA1"/>
</dbReference>
<dbReference type="Pfam" id="PF16541">
    <property type="entry name" value="AltA1"/>
    <property type="match status" value="1"/>
</dbReference>
<comment type="caution">
    <text evidence="8">The sequence shown here is derived from an EMBL/GenBank/DDBJ whole genome shotgun (WGS) entry which is preliminary data.</text>
</comment>
<feature type="chain" id="PRO_5042871268" description="AA1-like domain-containing protein" evidence="6">
    <location>
        <begin position="19"/>
        <end position="137"/>
    </location>
</feature>
<sequence>MRFTLATAVAVFGATAFAQTAFENIKISDFSAQKSETDGSLLNVNFKLDGGEATGITCTSDAATTLPQPDTPCSDKAYMFSLSKGAASELSVKITHDSKQSGTLSGSTDVAANCRAGGSSRQVCTQSGDINFILSKY</sequence>
<comment type="subcellular location">
    <subcellularLocation>
        <location evidence="1">Secreted</location>
    </subcellularLocation>
</comment>
<dbReference type="PROSITE" id="PS51895">
    <property type="entry name" value="AA1"/>
    <property type="match status" value="1"/>
</dbReference>
<keyword evidence="9" id="KW-1185">Reference proteome</keyword>
<feature type="signal peptide" evidence="6">
    <location>
        <begin position="1"/>
        <end position="18"/>
    </location>
</feature>
<evidence type="ECO:0000259" key="7">
    <source>
        <dbReference type="PROSITE" id="PS51895"/>
    </source>
</evidence>
<feature type="disulfide bond" evidence="5">
    <location>
        <begin position="58"/>
        <end position="73"/>
    </location>
</feature>
<keyword evidence="4 5" id="KW-1015">Disulfide bond</keyword>
<dbReference type="GO" id="GO:0005576">
    <property type="term" value="C:extracellular region"/>
    <property type="evidence" value="ECO:0007669"/>
    <property type="project" value="UniProtKB-SubCell"/>
</dbReference>
<feature type="domain" description="AA1-like" evidence="7">
    <location>
        <begin position="20"/>
        <end position="137"/>
    </location>
</feature>
<dbReference type="AlphaFoldDB" id="A0AAN9UM43"/>
<evidence type="ECO:0000256" key="4">
    <source>
        <dbReference type="ARBA" id="ARBA00023157"/>
    </source>
</evidence>
<reference evidence="8 9" key="1">
    <citation type="submission" date="2024-02" db="EMBL/GenBank/DDBJ databases">
        <title>De novo assembly and annotation of 12 fungi associated with fruit tree decline syndrome in Ontario, Canada.</title>
        <authorList>
            <person name="Sulman M."/>
            <person name="Ellouze W."/>
            <person name="Ilyukhin E."/>
        </authorList>
    </citation>
    <scope>NUCLEOTIDE SEQUENCE [LARGE SCALE GENOMIC DNA]</scope>
    <source>
        <strain evidence="8 9">M11/M66-122</strain>
    </source>
</reference>
<keyword evidence="3 6" id="KW-0732">Signal</keyword>
<name>A0AAN9UM43_9PEZI</name>
<gene>
    <name evidence="8" type="ORF">SLS62_006879</name>
</gene>
<organism evidence="8 9">
    <name type="scientific">Diatrype stigma</name>
    <dbReference type="NCBI Taxonomy" id="117547"/>
    <lineage>
        <taxon>Eukaryota</taxon>
        <taxon>Fungi</taxon>
        <taxon>Dikarya</taxon>
        <taxon>Ascomycota</taxon>
        <taxon>Pezizomycotina</taxon>
        <taxon>Sordariomycetes</taxon>
        <taxon>Xylariomycetidae</taxon>
        <taxon>Xylariales</taxon>
        <taxon>Diatrypaceae</taxon>
        <taxon>Diatrype</taxon>
    </lineage>
</organism>
<evidence type="ECO:0000256" key="2">
    <source>
        <dbReference type="ARBA" id="ARBA00022525"/>
    </source>
</evidence>
<dbReference type="Gene3D" id="2.40.350.20">
    <property type="match status" value="1"/>
</dbReference>
<dbReference type="EMBL" id="JAKJXP020000053">
    <property type="protein sequence ID" value="KAK7751194.1"/>
    <property type="molecule type" value="Genomic_DNA"/>
</dbReference>
<comment type="caution">
    <text evidence="5">Lacks conserved residue(s) required for the propagation of feature annotation.</text>
</comment>
<evidence type="ECO:0000256" key="3">
    <source>
        <dbReference type="ARBA" id="ARBA00022729"/>
    </source>
</evidence>
<keyword evidence="2" id="KW-0964">Secreted</keyword>
<evidence type="ECO:0000256" key="5">
    <source>
        <dbReference type="PROSITE-ProRule" id="PRU01243"/>
    </source>
</evidence>
<protein>
    <recommendedName>
        <fullName evidence="7">AA1-like domain-containing protein</fullName>
    </recommendedName>
</protein>
<evidence type="ECO:0000313" key="8">
    <source>
        <dbReference type="EMBL" id="KAK7751194.1"/>
    </source>
</evidence>
<evidence type="ECO:0000256" key="6">
    <source>
        <dbReference type="SAM" id="SignalP"/>
    </source>
</evidence>